<comment type="similarity">
    <text evidence="2">Belongs to the resistance-nodulation-cell division (RND) (TC 2.A.6) family.</text>
</comment>
<keyword evidence="6 8" id="KW-1133">Transmembrane helix</keyword>
<comment type="caution">
    <text evidence="9">The sequence shown here is derived from an EMBL/GenBank/DDBJ whole genome shotgun (WGS) entry which is preliminary data.</text>
</comment>
<feature type="transmembrane region" description="Helical" evidence="8">
    <location>
        <begin position="870"/>
        <end position="887"/>
    </location>
</feature>
<evidence type="ECO:0000313" key="9">
    <source>
        <dbReference type="EMBL" id="RHC73792.1"/>
    </source>
</evidence>
<keyword evidence="7 8" id="KW-0472">Membrane</keyword>
<dbReference type="Gene3D" id="3.30.2090.10">
    <property type="entry name" value="Multidrug efflux transporter AcrB TolC docking domain, DN and DC subdomains"/>
    <property type="match status" value="2"/>
</dbReference>
<dbReference type="PRINTS" id="PR00702">
    <property type="entry name" value="ACRIFLAVINRP"/>
</dbReference>
<dbReference type="PANTHER" id="PTHR32063:SF4">
    <property type="entry name" value="SLR6043 PROTEIN"/>
    <property type="match status" value="1"/>
</dbReference>
<dbReference type="InterPro" id="IPR001036">
    <property type="entry name" value="Acrflvin-R"/>
</dbReference>
<sequence length="1040" mass="113114">MLNKIIGFSLQNRILVLVASVLLLIGGTYTAMHTEVDVFPDLNAPTVVIMTEANGMAAEEVEQLVTFPVETAVNGATGVRRVRSSSTNGFSVVWVEFDWDTDIYLARQIVSEKLAVVNESLPANVGKPTLGPQSSILGEMLIVGLTADSTSMLDLRTIADWTIRPRLLSTGGVAQVAVLGGDIKEYQVQLDPERMRHYGVTLSEVMNITREMNLNANGGVLYEYGNEYIVRGVLSTDKVDQIAKAVVRSNGVSGAPILLEDIADVQIGAKLPKLGTASERGKHAVLLTVTKQPATSTLELTDKLEASLQDLQKNLPADVKVSTDIFRQSRFIESSIGNVQKSLLEGGIFVVIVLFLFLANVRTTVISLVTLPLSLIASILALHYMGFTINTMSLGGMAIAIGSLVDDAIVDVENVYKRLHENRLKPAGEQLPILEVVFNASKEVRMPILNSTLIIIVSFVPLFFLSGMEGRMLVPLGIAFIVALAASTVVALTVTPVLCSYLLGKEKTKKQNNENSDSAVARKMKQWYGSALTFVLGHKKGVLGGIIGLFVVALGCFFTLGRSFLPPFNEGSFTINISSLPGISLEESDKMGHRAEELLLSIPEIQTVARKTGRAELDEHALGVNVSEIEAPFELKDRSRSELVAEVREKLGTIVGANVEIGQPISHRIDAMLSGTKANIAIKLFGDDLNRMFTLGNEIKSAIQGIPGIADLNVEQQIERPQLVISPKREMLAKYGISLPEFSEFVNVCLAGEAVSQVYEKGKSFDLTVRVKDDLRDEMEKIRNLMIDTGDGQKIPLNYVAEIRSAMGPNTISRENVKRKIVISANVADRDLRSVVNDIQAQVDAQIKLPEGYHIEYGGQFESEQAASRTLALTSFMSIVVIFLLLYHEFRNVKESAIILINLPLALIGGVFALLITTGEVSIPAIIGFISLFGIATRNGMLLISHYNHLQQEEGYGVYDSVIRGSLDRLNPILMTALSSALALIPLALSGDLPGNEIQSPMAKVILGGLLTSTFLNGFIIPIVYLMMHHNQQPKTSDNE</sequence>
<keyword evidence="5 8" id="KW-0812">Transmembrane</keyword>
<dbReference type="InterPro" id="IPR004763">
    <property type="entry name" value="CusA-like"/>
</dbReference>
<evidence type="ECO:0000256" key="7">
    <source>
        <dbReference type="ARBA" id="ARBA00023136"/>
    </source>
</evidence>
<dbReference type="SUPFAM" id="SSF82693">
    <property type="entry name" value="Multidrug efflux transporter AcrB pore domain, PN1, PN2, PC1 and PC2 subdomains"/>
    <property type="match status" value="2"/>
</dbReference>
<dbReference type="GO" id="GO:0008324">
    <property type="term" value="F:monoatomic cation transmembrane transporter activity"/>
    <property type="evidence" value="ECO:0007669"/>
    <property type="project" value="InterPro"/>
</dbReference>
<dbReference type="Gene3D" id="3.30.70.1320">
    <property type="entry name" value="Multidrug efflux transporter AcrB pore domain like"/>
    <property type="match status" value="1"/>
</dbReference>
<feature type="transmembrane region" description="Helical" evidence="8">
    <location>
        <begin position="542"/>
        <end position="565"/>
    </location>
</feature>
<evidence type="ECO:0000256" key="6">
    <source>
        <dbReference type="ARBA" id="ARBA00022989"/>
    </source>
</evidence>
<feature type="transmembrane region" description="Helical" evidence="8">
    <location>
        <begin position="899"/>
        <end position="917"/>
    </location>
</feature>
<dbReference type="PANTHER" id="PTHR32063">
    <property type="match status" value="1"/>
</dbReference>
<dbReference type="SUPFAM" id="SSF82714">
    <property type="entry name" value="Multidrug efflux transporter AcrB TolC docking domain, DN and DC subdomains"/>
    <property type="match status" value="2"/>
</dbReference>
<dbReference type="Gene3D" id="1.20.1640.10">
    <property type="entry name" value="Multidrug efflux transporter AcrB transmembrane domain"/>
    <property type="match status" value="2"/>
</dbReference>
<dbReference type="GO" id="GO:0005886">
    <property type="term" value="C:plasma membrane"/>
    <property type="evidence" value="ECO:0007669"/>
    <property type="project" value="UniProtKB-SubCell"/>
</dbReference>
<feature type="transmembrane region" description="Helical" evidence="8">
    <location>
        <begin position="923"/>
        <end position="944"/>
    </location>
</feature>
<evidence type="ECO:0000256" key="5">
    <source>
        <dbReference type="ARBA" id="ARBA00022692"/>
    </source>
</evidence>
<feature type="transmembrane region" description="Helical" evidence="8">
    <location>
        <begin position="343"/>
        <end position="361"/>
    </location>
</feature>
<feature type="transmembrane region" description="Helical" evidence="8">
    <location>
        <begin position="368"/>
        <end position="386"/>
    </location>
</feature>
<comment type="subcellular location">
    <subcellularLocation>
        <location evidence="1">Cell membrane</location>
        <topology evidence="1">Multi-pass membrane protein</topology>
    </subcellularLocation>
</comment>
<dbReference type="AlphaFoldDB" id="A0A414BGS1"/>
<dbReference type="Proteomes" id="UP000284514">
    <property type="component" value="Unassembled WGS sequence"/>
</dbReference>
<evidence type="ECO:0000313" key="10">
    <source>
        <dbReference type="Proteomes" id="UP000284514"/>
    </source>
</evidence>
<proteinExistence type="inferred from homology"/>
<gene>
    <name evidence="9" type="ORF">DW831_09650</name>
</gene>
<evidence type="ECO:0000256" key="8">
    <source>
        <dbReference type="SAM" id="Phobius"/>
    </source>
</evidence>
<organism evidence="9 10">
    <name type="scientific">Bacteroides uniformis</name>
    <dbReference type="NCBI Taxonomy" id="820"/>
    <lineage>
        <taxon>Bacteria</taxon>
        <taxon>Pseudomonadati</taxon>
        <taxon>Bacteroidota</taxon>
        <taxon>Bacteroidia</taxon>
        <taxon>Bacteroidales</taxon>
        <taxon>Bacteroidaceae</taxon>
        <taxon>Bacteroides</taxon>
    </lineage>
</organism>
<keyword evidence="3" id="KW-0813">Transport</keyword>
<name>A0A414BGS1_BACUN</name>
<accession>A0A414BGS1</accession>
<evidence type="ECO:0000256" key="1">
    <source>
        <dbReference type="ARBA" id="ARBA00004651"/>
    </source>
</evidence>
<dbReference type="GO" id="GO:0042910">
    <property type="term" value="F:xenobiotic transmembrane transporter activity"/>
    <property type="evidence" value="ECO:0007669"/>
    <property type="project" value="TreeGrafter"/>
</dbReference>
<feature type="transmembrane region" description="Helical" evidence="8">
    <location>
        <begin position="448"/>
        <end position="466"/>
    </location>
</feature>
<dbReference type="Pfam" id="PF00873">
    <property type="entry name" value="ACR_tran"/>
    <property type="match status" value="1"/>
</dbReference>
<evidence type="ECO:0000256" key="3">
    <source>
        <dbReference type="ARBA" id="ARBA00022448"/>
    </source>
</evidence>
<keyword evidence="4" id="KW-1003">Cell membrane</keyword>
<reference evidence="9 10" key="1">
    <citation type="submission" date="2018-08" db="EMBL/GenBank/DDBJ databases">
        <title>A genome reference for cultivated species of the human gut microbiota.</title>
        <authorList>
            <person name="Zou Y."/>
            <person name="Xue W."/>
            <person name="Luo G."/>
        </authorList>
    </citation>
    <scope>NUCLEOTIDE SEQUENCE [LARGE SCALE GENOMIC DNA]</scope>
    <source>
        <strain evidence="9 10">AM34-25</strain>
    </source>
</reference>
<dbReference type="InterPro" id="IPR027463">
    <property type="entry name" value="AcrB_DN_DC_subdom"/>
</dbReference>
<dbReference type="EMBL" id="QSIF01000013">
    <property type="protein sequence ID" value="RHC73792.1"/>
    <property type="molecule type" value="Genomic_DNA"/>
</dbReference>
<dbReference type="Gene3D" id="3.30.70.1440">
    <property type="entry name" value="Multidrug efflux transporter AcrB pore domain"/>
    <property type="match status" value="1"/>
</dbReference>
<dbReference type="RefSeq" id="WP_117991069.1">
    <property type="nucleotide sequence ID" value="NZ_JAMOYZ010000025.1"/>
</dbReference>
<feature type="transmembrane region" description="Helical" evidence="8">
    <location>
        <begin position="1005"/>
        <end position="1027"/>
    </location>
</feature>
<dbReference type="NCBIfam" id="TIGR00914">
    <property type="entry name" value="2A0601"/>
    <property type="match status" value="1"/>
</dbReference>
<feature type="transmembrane region" description="Helical" evidence="8">
    <location>
        <begin position="478"/>
        <end position="503"/>
    </location>
</feature>
<evidence type="ECO:0000256" key="2">
    <source>
        <dbReference type="ARBA" id="ARBA00010942"/>
    </source>
</evidence>
<protein>
    <submittedName>
        <fullName evidence="9">AcrB/AcrD/AcrF family protein</fullName>
    </submittedName>
</protein>
<evidence type="ECO:0000256" key="4">
    <source>
        <dbReference type="ARBA" id="ARBA00022475"/>
    </source>
</evidence>
<dbReference type="SUPFAM" id="SSF82866">
    <property type="entry name" value="Multidrug efflux transporter AcrB transmembrane domain"/>
    <property type="match status" value="2"/>
</dbReference>
<dbReference type="Gene3D" id="3.30.70.1430">
    <property type="entry name" value="Multidrug efflux transporter AcrB pore domain"/>
    <property type="match status" value="2"/>
</dbReference>